<evidence type="ECO:0000256" key="1">
    <source>
        <dbReference type="SAM" id="MobiDB-lite"/>
    </source>
</evidence>
<evidence type="ECO:0000256" key="2">
    <source>
        <dbReference type="SAM" id="Phobius"/>
    </source>
</evidence>
<feature type="transmembrane region" description="Helical" evidence="2">
    <location>
        <begin position="537"/>
        <end position="562"/>
    </location>
</feature>
<dbReference type="EMBL" id="CAMXCT010006700">
    <property type="protein sequence ID" value="CAI4018562.1"/>
    <property type="molecule type" value="Genomic_DNA"/>
</dbReference>
<accession>A0A9P1M2C5</accession>
<reference evidence="3" key="1">
    <citation type="submission" date="2022-10" db="EMBL/GenBank/DDBJ databases">
        <authorList>
            <person name="Chen Y."/>
            <person name="Dougan E. K."/>
            <person name="Chan C."/>
            <person name="Rhodes N."/>
            <person name="Thang M."/>
        </authorList>
    </citation>
    <scope>NUCLEOTIDE SEQUENCE</scope>
</reference>
<evidence type="ECO:0000313" key="3">
    <source>
        <dbReference type="EMBL" id="CAI4018562.1"/>
    </source>
</evidence>
<dbReference type="Proteomes" id="UP001152797">
    <property type="component" value="Unassembled WGS sequence"/>
</dbReference>
<name>A0A9P1M2C5_9DINO</name>
<feature type="region of interest" description="Disordered" evidence="1">
    <location>
        <begin position="1"/>
        <end position="30"/>
    </location>
</feature>
<dbReference type="EMBL" id="CAMXCT020006700">
    <property type="protein sequence ID" value="CAL1171937.1"/>
    <property type="molecule type" value="Genomic_DNA"/>
</dbReference>
<reference evidence="4" key="2">
    <citation type="submission" date="2024-04" db="EMBL/GenBank/DDBJ databases">
        <authorList>
            <person name="Chen Y."/>
            <person name="Shah S."/>
            <person name="Dougan E. K."/>
            <person name="Thang M."/>
            <person name="Chan C."/>
        </authorList>
    </citation>
    <scope>NUCLEOTIDE SEQUENCE [LARGE SCALE GENOMIC DNA]</scope>
</reference>
<comment type="caution">
    <text evidence="3">The sequence shown here is derived from an EMBL/GenBank/DDBJ whole genome shotgun (WGS) entry which is preliminary data.</text>
</comment>
<keyword evidence="2" id="KW-0472">Membrane</keyword>
<gene>
    <name evidence="3" type="ORF">C1SCF055_LOCUS43114</name>
</gene>
<organism evidence="3">
    <name type="scientific">Cladocopium goreaui</name>
    <dbReference type="NCBI Taxonomy" id="2562237"/>
    <lineage>
        <taxon>Eukaryota</taxon>
        <taxon>Sar</taxon>
        <taxon>Alveolata</taxon>
        <taxon>Dinophyceae</taxon>
        <taxon>Suessiales</taxon>
        <taxon>Symbiodiniaceae</taxon>
        <taxon>Cladocopium</taxon>
    </lineage>
</organism>
<evidence type="ECO:0000313" key="4">
    <source>
        <dbReference type="EMBL" id="CAL1171937.1"/>
    </source>
</evidence>
<proteinExistence type="predicted"/>
<keyword evidence="5" id="KW-1185">Reference proteome</keyword>
<keyword evidence="2" id="KW-0812">Transmembrane</keyword>
<keyword evidence="2" id="KW-1133">Transmembrane helix</keyword>
<evidence type="ECO:0000313" key="5">
    <source>
        <dbReference type="Proteomes" id="UP001152797"/>
    </source>
</evidence>
<feature type="compositionally biased region" description="Basic residues" evidence="1">
    <location>
        <begin position="15"/>
        <end position="29"/>
    </location>
</feature>
<protein>
    <submittedName>
        <fullName evidence="3">Uncharacterized protein</fullName>
    </submittedName>
</protein>
<sequence length="565" mass="63640">MTARAHYGSSTLGRTRQKTSSRRNVRRRAHSDDSFFSTGLILQEPQLQTVRGWLVFQVLALVLQFHFWQEVRDNLFVYESTLSSNCAPERTRHGICVGPLWNVSAWEDVVLQGRLSWFGELRTRPHYSYSSHMSRNHFDSIEAIDAEIAQLQQETALRLKELQDKRAELQVVQGLVPLGNGSSRSRGFNSTYIFQFETRSSPAVLLMSVDPVSRAPRIGEDPPQLTPAALDDEHEGHHWSLEVKRIEPPPTGLNFQRTGYGTRIMTIEDMSQEAVDAVRQHGHVRWEGILRNVEMSAHRTRFVIFVEDFQSHQDHLEKLTSAMSGTQCSLTASWRAFNRQHQGHRHRALTRCRDLLGCFLPLGALATWAVYARLVTRTMKALAEPKDMSPSMELTEDQAESQPVSGTAGNISGNHFQTVILIKLLVMDIPQQICIVLYLLGWYEADGLRCQLCLFHPQHCEDEHPFRLANSVAFLCTLLSSVTNQIILGPGKTSNAEDACGYWIIRIGLICVSILPFTTGVYWATSALLTLPALVKVFVFLPCVFGWFSVIACLLSGFVACCGDL</sequence>
<dbReference type="AlphaFoldDB" id="A0A9P1M2C5"/>
<dbReference type="EMBL" id="CAMXCT030006700">
    <property type="protein sequence ID" value="CAL4805874.1"/>
    <property type="molecule type" value="Genomic_DNA"/>
</dbReference>
<feature type="transmembrane region" description="Helical" evidence="2">
    <location>
        <begin position="500"/>
        <end position="525"/>
    </location>
</feature>
<dbReference type="OrthoDB" id="412652at2759"/>